<organism evidence="2 3">
    <name type="scientific">Nonomuraea spiralis</name>
    <dbReference type="NCBI Taxonomy" id="46182"/>
    <lineage>
        <taxon>Bacteria</taxon>
        <taxon>Bacillati</taxon>
        <taxon>Actinomycetota</taxon>
        <taxon>Actinomycetes</taxon>
        <taxon>Streptosporangiales</taxon>
        <taxon>Streptosporangiaceae</taxon>
        <taxon>Nonomuraea</taxon>
    </lineage>
</organism>
<sequence>MLAYTLSIVAAVGVVALTALVFRLTKKGSEDAEPDGVSAGHAGSMLSALFLLVFAIAIIVPWTTADAARQNAQAESQAAIDAYWAAADLPGTAPQTVRTALRDYVTFVVRDEWPLMSDGRMDPVGAARLDAMRSRVSAVDAKTDDDKDARDAVLEHVAAIATARSQRAMDAAATPPDGLLFLTVLTGLLVVVFPYLAGARPRGLAILPLLAMAAMLGFGTYLTMDIAHAFAGPLAVGPQAFQGALQEFSRVAGGM</sequence>
<dbReference type="InterPro" id="IPR025333">
    <property type="entry name" value="DUF4239"/>
</dbReference>
<dbReference type="RefSeq" id="WP_189645489.1">
    <property type="nucleotide sequence ID" value="NZ_BMRC01000001.1"/>
</dbReference>
<feature type="transmembrane region" description="Helical" evidence="1">
    <location>
        <begin position="6"/>
        <end position="25"/>
    </location>
</feature>
<feature type="transmembrane region" description="Helical" evidence="1">
    <location>
        <begin position="204"/>
        <end position="224"/>
    </location>
</feature>
<protein>
    <submittedName>
        <fullName evidence="2">DUF4239 domain-containing protein</fullName>
    </submittedName>
</protein>
<accession>A0ABV5I5J9</accession>
<feature type="transmembrane region" description="Helical" evidence="1">
    <location>
        <begin position="179"/>
        <end position="197"/>
    </location>
</feature>
<feature type="transmembrane region" description="Helical" evidence="1">
    <location>
        <begin position="37"/>
        <end position="60"/>
    </location>
</feature>
<gene>
    <name evidence="2" type="ORF">ACFFV7_01325</name>
</gene>
<evidence type="ECO:0000256" key="1">
    <source>
        <dbReference type="SAM" id="Phobius"/>
    </source>
</evidence>
<dbReference type="Pfam" id="PF14023">
    <property type="entry name" value="Bestrophin-like"/>
    <property type="match status" value="1"/>
</dbReference>
<name>A0ABV5I5J9_9ACTN</name>
<keyword evidence="1" id="KW-0472">Membrane</keyword>
<keyword evidence="3" id="KW-1185">Reference proteome</keyword>
<dbReference type="EMBL" id="JBHMEI010000001">
    <property type="protein sequence ID" value="MFB9199817.1"/>
    <property type="molecule type" value="Genomic_DNA"/>
</dbReference>
<evidence type="ECO:0000313" key="2">
    <source>
        <dbReference type="EMBL" id="MFB9199817.1"/>
    </source>
</evidence>
<comment type="caution">
    <text evidence="2">The sequence shown here is derived from an EMBL/GenBank/DDBJ whole genome shotgun (WGS) entry which is preliminary data.</text>
</comment>
<keyword evidence="1" id="KW-1133">Transmembrane helix</keyword>
<proteinExistence type="predicted"/>
<evidence type="ECO:0000313" key="3">
    <source>
        <dbReference type="Proteomes" id="UP001589647"/>
    </source>
</evidence>
<dbReference type="Proteomes" id="UP001589647">
    <property type="component" value="Unassembled WGS sequence"/>
</dbReference>
<reference evidence="2 3" key="1">
    <citation type="submission" date="2024-09" db="EMBL/GenBank/DDBJ databases">
        <authorList>
            <person name="Sun Q."/>
            <person name="Mori K."/>
        </authorList>
    </citation>
    <scope>NUCLEOTIDE SEQUENCE [LARGE SCALE GENOMIC DNA]</scope>
    <source>
        <strain evidence="2 3">CCM 3426</strain>
    </source>
</reference>
<keyword evidence="1" id="KW-0812">Transmembrane</keyword>